<dbReference type="OrthoDB" id="9777306at2"/>
<dbReference type="Pfam" id="PF00884">
    <property type="entry name" value="Sulfatase"/>
    <property type="match status" value="1"/>
</dbReference>
<gene>
    <name evidence="4" type="ORF">SAMN04488561_0350</name>
</gene>
<dbReference type="NCBIfam" id="NF010322">
    <property type="entry name" value="PRK13759.1"/>
    <property type="match status" value="1"/>
</dbReference>
<evidence type="ECO:0000313" key="4">
    <source>
        <dbReference type="EMBL" id="SED75920.1"/>
    </source>
</evidence>
<keyword evidence="2" id="KW-0378">Hydrolase</keyword>
<reference evidence="5" key="1">
    <citation type="submission" date="2016-10" db="EMBL/GenBank/DDBJ databases">
        <authorList>
            <person name="Varghese N."/>
            <person name="Submissions S."/>
        </authorList>
    </citation>
    <scope>NUCLEOTIDE SEQUENCE [LARGE SCALE GENOMIC DNA]</scope>
    <source>
        <strain evidence="5">DSM 45237</strain>
    </source>
</reference>
<keyword evidence="5" id="KW-1185">Reference proteome</keyword>
<evidence type="ECO:0000256" key="1">
    <source>
        <dbReference type="ARBA" id="ARBA00008779"/>
    </source>
</evidence>
<dbReference type="InterPro" id="IPR050738">
    <property type="entry name" value="Sulfatase"/>
</dbReference>
<protein>
    <submittedName>
        <fullName evidence="4">Arylsulfatase A</fullName>
    </submittedName>
</protein>
<dbReference type="RefSeq" id="WP_074946058.1">
    <property type="nucleotide sequence ID" value="NZ_FNUC01000002.1"/>
</dbReference>
<dbReference type="PANTHER" id="PTHR42693">
    <property type="entry name" value="ARYLSULFATASE FAMILY MEMBER"/>
    <property type="match status" value="1"/>
</dbReference>
<name>A0A1H5DB11_9ACTN</name>
<dbReference type="InterPro" id="IPR000917">
    <property type="entry name" value="Sulfatase_N"/>
</dbReference>
<dbReference type="Gene3D" id="3.40.720.10">
    <property type="entry name" value="Alkaline Phosphatase, subunit A"/>
    <property type="match status" value="1"/>
</dbReference>
<feature type="domain" description="Sulfatase N-terminal" evidence="3">
    <location>
        <begin position="11"/>
        <end position="368"/>
    </location>
</feature>
<dbReference type="InterPro" id="IPR017850">
    <property type="entry name" value="Alkaline_phosphatase_core_sf"/>
</dbReference>
<dbReference type="EMBL" id="FNUC01000002">
    <property type="protein sequence ID" value="SED75920.1"/>
    <property type="molecule type" value="Genomic_DNA"/>
</dbReference>
<evidence type="ECO:0000313" key="5">
    <source>
        <dbReference type="Proteomes" id="UP000181980"/>
    </source>
</evidence>
<dbReference type="GO" id="GO:0004065">
    <property type="term" value="F:arylsulfatase activity"/>
    <property type="evidence" value="ECO:0007669"/>
    <property type="project" value="TreeGrafter"/>
</dbReference>
<evidence type="ECO:0000256" key="2">
    <source>
        <dbReference type="ARBA" id="ARBA00022801"/>
    </source>
</evidence>
<dbReference type="STRING" id="561176.SAMN04488561_0350"/>
<proteinExistence type="inferred from homology"/>
<comment type="similarity">
    <text evidence="1">Belongs to the sulfatase family.</text>
</comment>
<sequence length="488" mass="53629">MSDPGDAASRPNVVLIMADQWRGDCLSGAGHPVVSTPYLDALAGRGVRFDRAYSAVPTCVPARTALHTGLSQRTHGRVSYLDGVDWDYPTTLAGELTRAGYQTEAVGKLHVHPERSRIGFEHVVLHSPTGLIRTARQQGRDPDLIDDYLPWLRRELGRDATFFDHGLDSNSLVARPWDKPEHTHPTNFVATQAADFLRRRDPRAPFFLFASFNAPHPPYDPPAWAFEQYLDAPMPDPPVGDWADVFAQFRRPGDPAAFAAEVSPAALRRARAGYYGHMSHVDQQVNFLLGELDQHGLADSTYVCFVADHGEMLGDHHLFRKAFPYEGSARIPMILAGPPGSDLAGGAVRDEVVELRDVMPTLLECAGVPVPASVEGHSLLELARGGAGAGWRDVLHGEHILFEQSLHWLTDGRTKYVWFSGSGHEQLFDLVDDPAETHDLAAGPGGPSRVAPWRERLIRELTDRPEGFTDGAALVTGRPVHPSLPHLR</sequence>
<evidence type="ECO:0000259" key="3">
    <source>
        <dbReference type="Pfam" id="PF00884"/>
    </source>
</evidence>
<dbReference type="Proteomes" id="UP000181980">
    <property type="component" value="Unassembled WGS sequence"/>
</dbReference>
<organism evidence="4 5">
    <name type="scientific">Jiangella alba</name>
    <dbReference type="NCBI Taxonomy" id="561176"/>
    <lineage>
        <taxon>Bacteria</taxon>
        <taxon>Bacillati</taxon>
        <taxon>Actinomycetota</taxon>
        <taxon>Actinomycetes</taxon>
        <taxon>Jiangellales</taxon>
        <taxon>Jiangellaceae</taxon>
        <taxon>Jiangella</taxon>
    </lineage>
</organism>
<dbReference type="PANTHER" id="PTHR42693:SF53">
    <property type="entry name" value="ENDO-4-O-SULFATASE"/>
    <property type="match status" value="1"/>
</dbReference>
<dbReference type="SUPFAM" id="SSF53649">
    <property type="entry name" value="Alkaline phosphatase-like"/>
    <property type="match status" value="1"/>
</dbReference>
<accession>A0A1H5DB11</accession>
<dbReference type="AlphaFoldDB" id="A0A1H5DB11"/>